<dbReference type="KEGG" id="cme:CYME_CMC065C"/>
<dbReference type="Proteomes" id="UP000007014">
    <property type="component" value="Chromosome 3"/>
</dbReference>
<accession>M1V6K0</accession>
<gene>
    <name evidence="3" type="ORF">CYME_CMC065C</name>
</gene>
<protein>
    <submittedName>
        <fullName evidence="3">Uncharacterized protein</fullName>
    </submittedName>
</protein>
<dbReference type="HOGENOM" id="CLU_654470_0_0_1"/>
<name>M1V6K0_CYAM1</name>
<feature type="region of interest" description="Disordered" evidence="1">
    <location>
        <begin position="90"/>
        <end position="115"/>
    </location>
</feature>
<dbReference type="GeneID" id="16992452"/>
<organism evidence="3 4">
    <name type="scientific">Cyanidioschyzon merolae (strain NIES-3377 / 10D)</name>
    <name type="common">Unicellular red alga</name>
    <dbReference type="NCBI Taxonomy" id="280699"/>
    <lineage>
        <taxon>Eukaryota</taxon>
        <taxon>Rhodophyta</taxon>
        <taxon>Bangiophyceae</taxon>
        <taxon>Cyanidiales</taxon>
        <taxon>Cyanidiaceae</taxon>
        <taxon>Cyanidioschyzon</taxon>
    </lineage>
</organism>
<evidence type="ECO:0000313" key="3">
    <source>
        <dbReference type="EMBL" id="BAM79004.1"/>
    </source>
</evidence>
<reference evidence="3 4" key="1">
    <citation type="journal article" date="2004" name="Nature">
        <title>Genome sequence of the ultrasmall unicellular red alga Cyanidioschyzon merolae 10D.</title>
        <authorList>
            <person name="Matsuzaki M."/>
            <person name="Misumi O."/>
            <person name="Shin-i T."/>
            <person name="Maruyama S."/>
            <person name="Takahara M."/>
            <person name="Miyagishima S."/>
            <person name="Mori T."/>
            <person name="Nishida K."/>
            <person name="Yagisawa F."/>
            <person name="Nishida K."/>
            <person name="Yoshida Y."/>
            <person name="Nishimura Y."/>
            <person name="Nakao S."/>
            <person name="Kobayashi T."/>
            <person name="Momoyama Y."/>
            <person name="Higashiyama T."/>
            <person name="Minoda A."/>
            <person name="Sano M."/>
            <person name="Nomoto H."/>
            <person name="Oishi K."/>
            <person name="Hayashi H."/>
            <person name="Ohta F."/>
            <person name="Nishizaka S."/>
            <person name="Haga S."/>
            <person name="Miura S."/>
            <person name="Morishita T."/>
            <person name="Kabeya Y."/>
            <person name="Terasawa K."/>
            <person name="Suzuki Y."/>
            <person name="Ishii Y."/>
            <person name="Asakawa S."/>
            <person name="Takano H."/>
            <person name="Ohta N."/>
            <person name="Kuroiwa H."/>
            <person name="Tanaka K."/>
            <person name="Shimizu N."/>
            <person name="Sugano S."/>
            <person name="Sato N."/>
            <person name="Nozaki H."/>
            <person name="Ogasawara N."/>
            <person name="Kohara Y."/>
            <person name="Kuroiwa T."/>
        </authorList>
    </citation>
    <scope>NUCLEOTIDE SEQUENCE [LARGE SCALE GENOMIC DNA]</scope>
    <source>
        <strain evidence="3 4">10D</strain>
    </source>
</reference>
<keyword evidence="2" id="KW-0812">Transmembrane</keyword>
<sequence length="420" mass="46900">MRHVACNCFLFNLQLERLRAGMKVFSNAALPLFLRKDAGSMVKNRTRSFRSRPCAVVTSALTLVLFGVLMWLQRGARFASPAASRQESQARGVDASDAFEQPQDSVSQTGNGLSMRSSCAGEVVFFIRSRSSDFPERVQSVLSTWGQLFPPEDLFFVSGDPVRDKFGAQVIVEPRIGADPLYGRFPVHDPLVLGLAWNVLQQRQQVRFIMIIDPDTFVLPDNLCSYAIPEVSSGRSPYNDYVYSGFGVYMGPPWGANNAGTSCLEKGRAPRELPNQGPAGIFASGPVGVLLSRALVRDLAPYAEAIWNETQCIDTGDMRLWMGMYFHENDALQGKTVRDAMLCSSLTASGNLMSVYETLPPNHAVVERDFETFYATLPQTSPDHARILMEMFRRHQMSALSAADIMLEFQRLRKWRENVR</sequence>
<keyword evidence="4" id="KW-1185">Reference proteome</keyword>
<evidence type="ECO:0000256" key="1">
    <source>
        <dbReference type="SAM" id="MobiDB-lite"/>
    </source>
</evidence>
<feature type="compositionally biased region" description="Polar residues" evidence="1">
    <location>
        <begin position="102"/>
        <end position="115"/>
    </location>
</feature>
<reference evidence="3 4" key="2">
    <citation type="journal article" date="2007" name="BMC Biol.">
        <title>A 100%-complete sequence reveals unusually simple genomic features in the hot-spring red alga Cyanidioschyzon merolae.</title>
        <authorList>
            <person name="Nozaki H."/>
            <person name="Takano H."/>
            <person name="Misumi O."/>
            <person name="Terasawa K."/>
            <person name="Matsuzaki M."/>
            <person name="Maruyama S."/>
            <person name="Nishida K."/>
            <person name="Yagisawa F."/>
            <person name="Yoshida Y."/>
            <person name="Fujiwara T."/>
            <person name="Takio S."/>
            <person name="Tamura K."/>
            <person name="Chung S.J."/>
            <person name="Nakamura S."/>
            <person name="Kuroiwa H."/>
            <person name="Tanaka K."/>
            <person name="Sato N."/>
            <person name="Kuroiwa T."/>
        </authorList>
    </citation>
    <scope>NUCLEOTIDE SEQUENCE [LARGE SCALE GENOMIC DNA]</scope>
    <source>
        <strain evidence="3 4">10D</strain>
    </source>
</reference>
<dbReference type="OrthoDB" id="10395244at2759"/>
<keyword evidence="2" id="KW-0472">Membrane</keyword>
<feature type="transmembrane region" description="Helical" evidence="2">
    <location>
        <begin position="53"/>
        <end position="72"/>
    </location>
</feature>
<keyword evidence="2" id="KW-1133">Transmembrane helix</keyword>
<dbReference type="Gramene" id="CMC065CT">
    <property type="protein sequence ID" value="CMC065CT"/>
    <property type="gene ID" value="CMC065C"/>
</dbReference>
<dbReference type="EMBL" id="AP006485">
    <property type="protein sequence ID" value="BAM79004.1"/>
    <property type="molecule type" value="Genomic_DNA"/>
</dbReference>
<dbReference type="AlphaFoldDB" id="M1V6K0"/>
<proteinExistence type="predicted"/>
<evidence type="ECO:0000256" key="2">
    <source>
        <dbReference type="SAM" id="Phobius"/>
    </source>
</evidence>
<dbReference type="RefSeq" id="XP_005535290.1">
    <property type="nucleotide sequence ID" value="XM_005535233.1"/>
</dbReference>
<dbReference type="Gene3D" id="3.90.550.50">
    <property type="match status" value="1"/>
</dbReference>
<evidence type="ECO:0000313" key="4">
    <source>
        <dbReference type="Proteomes" id="UP000007014"/>
    </source>
</evidence>